<proteinExistence type="predicted"/>
<gene>
    <name evidence="1" type="ORF">I4F81_000467</name>
</gene>
<accession>A0ACC3BJV2</accession>
<evidence type="ECO:0000313" key="2">
    <source>
        <dbReference type="Proteomes" id="UP000798662"/>
    </source>
</evidence>
<evidence type="ECO:0000313" key="1">
    <source>
        <dbReference type="EMBL" id="KAK1857853.1"/>
    </source>
</evidence>
<organism evidence="1 2">
    <name type="scientific">Pyropia yezoensis</name>
    <name type="common">Susabi-nori</name>
    <name type="synonym">Porphyra yezoensis</name>
    <dbReference type="NCBI Taxonomy" id="2788"/>
    <lineage>
        <taxon>Eukaryota</taxon>
        <taxon>Rhodophyta</taxon>
        <taxon>Bangiophyceae</taxon>
        <taxon>Bangiales</taxon>
        <taxon>Bangiaceae</taxon>
        <taxon>Pyropia</taxon>
    </lineage>
</organism>
<keyword evidence="2" id="KW-1185">Reference proteome</keyword>
<comment type="caution">
    <text evidence="1">The sequence shown here is derived from an EMBL/GenBank/DDBJ whole genome shotgun (WGS) entry which is preliminary data.</text>
</comment>
<dbReference type="EMBL" id="CM020618">
    <property type="protein sequence ID" value="KAK1857853.1"/>
    <property type="molecule type" value="Genomic_DNA"/>
</dbReference>
<reference evidence="1" key="1">
    <citation type="submission" date="2019-11" db="EMBL/GenBank/DDBJ databases">
        <title>Nori genome reveals adaptations in red seaweeds to the harsh intertidal environment.</title>
        <authorList>
            <person name="Wang D."/>
            <person name="Mao Y."/>
        </authorList>
    </citation>
    <scope>NUCLEOTIDE SEQUENCE</scope>
    <source>
        <tissue evidence="1">Gametophyte</tissue>
    </source>
</reference>
<dbReference type="Proteomes" id="UP000798662">
    <property type="component" value="Chromosome 1"/>
</dbReference>
<sequence>MPGAPAYDGDDGVCEAAVSERSGRRSGLPVVVPTSREKNDEGGVLSDVDTSSPVGSVASLASDDEADELASSNDEGDTLSSEDLSDDDNWRYILPEDDLTASSDDDGGVVPPSGTGGDASGADCRLLPALPGCTSIFQSAEELYGYLLLRGVRQLSKDQYQIVRAGGPKRRDERVSHCAPLDGLCAPTPLLDGRVVERRLS</sequence>
<name>A0ACC3BJV2_PYRYE</name>
<protein>
    <submittedName>
        <fullName evidence="1">Uncharacterized protein</fullName>
    </submittedName>
</protein>